<evidence type="ECO:0000259" key="1">
    <source>
        <dbReference type="Pfam" id="PF01636"/>
    </source>
</evidence>
<dbReference type="Proteomes" id="UP000824262">
    <property type="component" value="Unassembled WGS sequence"/>
</dbReference>
<accession>A0A9D0ZDU7</accession>
<dbReference type="AlphaFoldDB" id="A0A9D0ZDU7"/>
<dbReference type="InterPro" id="IPR002575">
    <property type="entry name" value="Aminoglycoside_PTrfase"/>
</dbReference>
<comment type="caution">
    <text evidence="2">The sequence shown here is derived from an EMBL/GenBank/DDBJ whole genome shotgun (WGS) entry which is preliminary data.</text>
</comment>
<dbReference type="EMBL" id="DVGA01000042">
    <property type="protein sequence ID" value="HIQ78459.1"/>
    <property type="molecule type" value="Genomic_DNA"/>
</dbReference>
<evidence type="ECO:0000313" key="2">
    <source>
        <dbReference type="EMBL" id="HIQ78459.1"/>
    </source>
</evidence>
<dbReference type="SUPFAM" id="SSF56112">
    <property type="entry name" value="Protein kinase-like (PK-like)"/>
    <property type="match status" value="1"/>
</dbReference>
<dbReference type="Pfam" id="PF01636">
    <property type="entry name" value="APH"/>
    <property type="match status" value="1"/>
</dbReference>
<name>A0A9D0ZDU7_9FIRM</name>
<feature type="domain" description="Aminoglycoside phosphotransferase" evidence="1">
    <location>
        <begin position="47"/>
        <end position="232"/>
    </location>
</feature>
<organism evidence="2 3">
    <name type="scientific">Candidatus Scatomorpha intestinavium</name>
    <dbReference type="NCBI Taxonomy" id="2840922"/>
    <lineage>
        <taxon>Bacteria</taxon>
        <taxon>Bacillati</taxon>
        <taxon>Bacillota</taxon>
        <taxon>Clostridia</taxon>
        <taxon>Eubacteriales</taxon>
        <taxon>Candidatus Scatomorpha</taxon>
    </lineage>
</organism>
<protein>
    <submittedName>
        <fullName evidence="2">Phosphotransferase</fullName>
    </submittedName>
</protein>
<evidence type="ECO:0000313" key="3">
    <source>
        <dbReference type="Proteomes" id="UP000824262"/>
    </source>
</evidence>
<reference evidence="2" key="2">
    <citation type="journal article" date="2021" name="PeerJ">
        <title>Extensive microbial diversity within the chicken gut microbiome revealed by metagenomics and culture.</title>
        <authorList>
            <person name="Gilroy R."/>
            <person name="Ravi A."/>
            <person name="Getino M."/>
            <person name="Pursley I."/>
            <person name="Horton D.L."/>
            <person name="Alikhan N.F."/>
            <person name="Baker D."/>
            <person name="Gharbi K."/>
            <person name="Hall N."/>
            <person name="Watson M."/>
            <person name="Adriaenssens E.M."/>
            <person name="Foster-Nyarko E."/>
            <person name="Jarju S."/>
            <person name="Secka A."/>
            <person name="Antonio M."/>
            <person name="Oren A."/>
            <person name="Chaudhuri R.R."/>
            <person name="La Ragione R."/>
            <person name="Hildebrand F."/>
            <person name="Pallen M.J."/>
        </authorList>
    </citation>
    <scope>NUCLEOTIDE SEQUENCE</scope>
    <source>
        <strain evidence="2">ChiBcolR7-354</strain>
    </source>
</reference>
<gene>
    <name evidence="2" type="ORF">IAB77_04275</name>
</gene>
<proteinExistence type="predicted"/>
<dbReference type="InterPro" id="IPR011009">
    <property type="entry name" value="Kinase-like_dom_sf"/>
</dbReference>
<dbReference type="Gene3D" id="3.90.1200.10">
    <property type="match status" value="1"/>
</dbReference>
<sequence length="285" mass="31630">MDFIEEELVKMGVRAISVELIRDKDGVTVARVRPAAPGAAMVIKAFARPEFRREIGNYAALTALGVPTLKLYASTDRALLMEDILESPYRLGVAEDLGDARTAALVARWYRELHSRGHEYAAEHGAELYDENDALTPENLERVKERTGTASLPVWRLIEDNWDKISSAVDGARRTLTYNDFYYTNLAVARSGESALMFDYNLLGRGYAYADLRNVCSSLSGAAQEAFLGEYGPFDEREAEIDAVVNVLNGLISACGRERLPAWSAGLIEELRGGLYERVERLIGK</sequence>
<reference evidence="2" key="1">
    <citation type="submission" date="2020-10" db="EMBL/GenBank/DDBJ databases">
        <authorList>
            <person name="Gilroy R."/>
        </authorList>
    </citation>
    <scope>NUCLEOTIDE SEQUENCE</scope>
    <source>
        <strain evidence="2">ChiBcolR7-354</strain>
    </source>
</reference>